<organism evidence="3 4">
    <name type="scientific">Halolactibacillus miurensis</name>
    <dbReference type="NCBI Taxonomy" id="306541"/>
    <lineage>
        <taxon>Bacteria</taxon>
        <taxon>Bacillati</taxon>
        <taxon>Bacillota</taxon>
        <taxon>Bacilli</taxon>
        <taxon>Bacillales</taxon>
        <taxon>Bacillaceae</taxon>
        <taxon>Halolactibacillus</taxon>
    </lineage>
</organism>
<dbReference type="Proteomes" id="UP000199139">
    <property type="component" value="Unassembled WGS sequence"/>
</dbReference>
<dbReference type="EMBL" id="BJWJ01000060">
    <property type="protein sequence ID" value="GEM05891.1"/>
    <property type="molecule type" value="Genomic_DNA"/>
</dbReference>
<dbReference type="STRING" id="306541.SAMN05421668_12146"/>
<reference evidence="3 4" key="1">
    <citation type="submission" date="2016-10" db="EMBL/GenBank/DDBJ databases">
        <authorList>
            <person name="de Groot N.N."/>
        </authorList>
    </citation>
    <scope>NUCLEOTIDE SEQUENCE [LARGE SCALE GENOMIC DNA]</scope>
    <source>
        <strain evidence="3 4">DSM 17074</strain>
    </source>
</reference>
<dbReference type="Proteomes" id="UP000321773">
    <property type="component" value="Unassembled WGS sequence"/>
</dbReference>
<keyword evidence="5" id="KW-1185">Reference proteome</keyword>
<dbReference type="EMBL" id="FPAI01000021">
    <property type="protein sequence ID" value="SFS96097.1"/>
    <property type="molecule type" value="Genomic_DNA"/>
</dbReference>
<keyword evidence="1" id="KW-0472">Membrane</keyword>
<gene>
    <name evidence="2" type="ORF">HMI01_28790</name>
    <name evidence="3" type="ORF">SAMN05421668_12146</name>
</gene>
<reference evidence="2 5" key="2">
    <citation type="submission" date="2019-07" db="EMBL/GenBank/DDBJ databases">
        <title>Whole genome shotgun sequence of Halolactibacillus miurensis NBRC 100873.</title>
        <authorList>
            <person name="Hosoyama A."/>
            <person name="Uohara A."/>
            <person name="Ohji S."/>
            <person name="Ichikawa N."/>
        </authorList>
    </citation>
    <scope>NUCLEOTIDE SEQUENCE [LARGE SCALE GENOMIC DNA]</scope>
    <source>
        <strain evidence="2 5">NBRC 100873</strain>
    </source>
</reference>
<evidence type="ECO:0000313" key="3">
    <source>
        <dbReference type="EMBL" id="SFS96097.1"/>
    </source>
</evidence>
<accession>A0A1I6U4A6</accession>
<evidence type="ECO:0000313" key="4">
    <source>
        <dbReference type="Proteomes" id="UP000199139"/>
    </source>
</evidence>
<keyword evidence="1" id="KW-1133">Transmembrane helix</keyword>
<sequence>MVSDWIKGELNGLIEDTLNGWIEEFMNFILSLVNELVFNIPENDFANDIINILTWLTSLAAVVVVVYKIIEYIINTSTGTQQYPLDEIFVRVGKSAGALLVLPWFLRWMIFDVAFPLSNYFAAAGTDFDGQAGFTLLKAALTGFYTGMGGIVLVLFLIFFLVVFIMFLYSVCVFYADILLMQVFIAPVALSMIADDNNFMQVWWRELLSQVLSLLTKLFLMTLIINTLFTGEGNMMLAIGAGALIIKSPSILKHMWYGGGGARATTRGIGSSGSMATRVMIQKLMK</sequence>
<name>A0A1I6U4A6_9BACI</name>
<feature type="transmembrane region" description="Helical" evidence="1">
    <location>
        <begin position="144"/>
        <end position="167"/>
    </location>
</feature>
<dbReference type="InterPro" id="IPR046084">
    <property type="entry name" value="TrbL_4"/>
</dbReference>
<feature type="transmembrane region" description="Helical" evidence="1">
    <location>
        <begin position="49"/>
        <end position="67"/>
    </location>
</feature>
<proteinExistence type="predicted"/>
<dbReference type="Pfam" id="PF19597">
    <property type="entry name" value="TrbL_4"/>
    <property type="match status" value="1"/>
</dbReference>
<feature type="transmembrane region" description="Helical" evidence="1">
    <location>
        <begin position="214"/>
        <end position="246"/>
    </location>
</feature>
<feature type="transmembrane region" description="Helical" evidence="1">
    <location>
        <begin position="174"/>
        <end position="194"/>
    </location>
</feature>
<keyword evidence="1" id="KW-0812">Transmembrane</keyword>
<evidence type="ECO:0000313" key="2">
    <source>
        <dbReference type="EMBL" id="GEM05891.1"/>
    </source>
</evidence>
<feature type="transmembrane region" description="Helical" evidence="1">
    <location>
        <begin position="88"/>
        <end position="110"/>
    </location>
</feature>
<dbReference type="AlphaFoldDB" id="A0A1I6U4A6"/>
<dbReference type="RefSeq" id="WP_089854993.1">
    <property type="nucleotide sequence ID" value="NZ_BJWJ01000060.1"/>
</dbReference>
<protein>
    <submittedName>
        <fullName evidence="3">Uncharacterized protein</fullName>
    </submittedName>
</protein>
<dbReference type="OrthoDB" id="2318227at2"/>
<evidence type="ECO:0000256" key="1">
    <source>
        <dbReference type="SAM" id="Phobius"/>
    </source>
</evidence>
<evidence type="ECO:0000313" key="5">
    <source>
        <dbReference type="Proteomes" id="UP000321773"/>
    </source>
</evidence>